<evidence type="ECO:0000259" key="15">
    <source>
        <dbReference type="PROSITE" id="PS51163"/>
    </source>
</evidence>
<comment type="function">
    <text evidence="13">Required for the formation of a threonylcarbamoyl group on adenosine at position 37 (t(6)A37) in tRNAs that read codons beginning with adenine.</text>
</comment>
<protein>
    <recommendedName>
        <fullName evidence="4 13">Threonylcarbamoyl-AMP synthase</fullName>
        <shortName evidence="13">TC-AMP synthase</shortName>
        <ecNumber evidence="3 13">2.7.7.87</ecNumber>
    </recommendedName>
    <alternativeName>
        <fullName evidence="11 13">L-threonylcarbamoyladenylate synthase</fullName>
    </alternativeName>
</protein>
<feature type="binding site" evidence="14">
    <location>
        <position position="62"/>
    </location>
    <ligand>
        <name>ATP</name>
        <dbReference type="ChEBI" id="CHEBI:30616"/>
    </ligand>
</feature>
<dbReference type="AlphaFoldDB" id="A0A7C4WBX5"/>
<feature type="binding site" evidence="14">
    <location>
        <position position="228"/>
    </location>
    <ligand>
        <name>ATP</name>
        <dbReference type="ChEBI" id="CHEBI:30616"/>
    </ligand>
</feature>
<dbReference type="Pfam" id="PF01300">
    <property type="entry name" value="Sua5_yciO_yrdC"/>
    <property type="match status" value="1"/>
</dbReference>
<dbReference type="PROSITE" id="PS51163">
    <property type="entry name" value="YRDC"/>
    <property type="match status" value="1"/>
</dbReference>
<reference evidence="17" key="1">
    <citation type="journal article" date="2020" name="mSystems">
        <title>Genome- and Community-Level Interaction Insights into Carbon Utilization and Element Cycling Functions of Hydrothermarchaeota in Hydrothermal Sediment.</title>
        <authorList>
            <person name="Zhou Z."/>
            <person name="Liu Y."/>
            <person name="Xu W."/>
            <person name="Pan J."/>
            <person name="Luo Z.H."/>
            <person name="Li M."/>
        </authorList>
    </citation>
    <scope>NUCLEOTIDE SEQUENCE [LARGE SCALE GENOMIC DNA]</scope>
    <source>
        <strain evidence="17">SpSt-62</strain>
        <strain evidence="16">SpSt-97</strain>
    </source>
</reference>
<evidence type="ECO:0000256" key="13">
    <source>
        <dbReference type="PIRNR" id="PIRNR004930"/>
    </source>
</evidence>
<evidence type="ECO:0000256" key="12">
    <source>
        <dbReference type="ARBA" id="ARBA00048366"/>
    </source>
</evidence>
<feature type="binding site" evidence="14">
    <location>
        <position position="58"/>
    </location>
    <ligand>
        <name>ATP</name>
        <dbReference type="ChEBI" id="CHEBI:30616"/>
    </ligand>
</feature>
<dbReference type="PANTHER" id="PTHR17490:SF16">
    <property type="entry name" value="THREONYLCARBAMOYL-AMP SYNTHASE"/>
    <property type="match status" value="1"/>
</dbReference>
<dbReference type="PIRSF" id="PIRSF004930">
    <property type="entry name" value="Tln_factor_SUA5"/>
    <property type="match status" value="1"/>
</dbReference>
<dbReference type="InterPro" id="IPR005145">
    <property type="entry name" value="Sua5_C"/>
</dbReference>
<evidence type="ECO:0000256" key="3">
    <source>
        <dbReference type="ARBA" id="ARBA00012584"/>
    </source>
</evidence>
<evidence type="ECO:0000256" key="1">
    <source>
        <dbReference type="ARBA" id="ARBA00004496"/>
    </source>
</evidence>
<keyword evidence="6 13" id="KW-0808">Transferase</keyword>
<keyword evidence="9 13" id="KW-0547">Nucleotide-binding</keyword>
<comment type="caution">
    <text evidence="17">The sequence shown here is derived from an EMBL/GenBank/DDBJ whole genome shotgun (WGS) entry which is preliminary data.</text>
</comment>
<dbReference type="NCBIfam" id="TIGR00057">
    <property type="entry name" value="L-threonylcarbamoyladenylate synthase"/>
    <property type="match status" value="1"/>
</dbReference>
<evidence type="ECO:0000256" key="14">
    <source>
        <dbReference type="PIRSR" id="PIRSR004930-1"/>
    </source>
</evidence>
<evidence type="ECO:0000256" key="5">
    <source>
        <dbReference type="ARBA" id="ARBA00022490"/>
    </source>
</evidence>
<name>A0A7C4WBX5_9EURY</name>
<feature type="binding site" evidence="14">
    <location>
        <position position="116"/>
    </location>
    <ligand>
        <name>ATP</name>
        <dbReference type="ChEBI" id="CHEBI:30616"/>
    </ligand>
</feature>
<evidence type="ECO:0000256" key="2">
    <source>
        <dbReference type="ARBA" id="ARBA00007663"/>
    </source>
</evidence>
<evidence type="ECO:0000256" key="9">
    <source>
        <dbReference type="ARBA" id="ARBA00022741"/>
    </source>
</evidence>
<feature type="binding site" evidence="14">
    <location>
        <position position="35"/>
    </location>
    <ligand>
        <name>L-threonine</name>
        <dbReference type="ChEBI" id="CHEBI:57926"/>
    </ligand>
</feature>
<evidence type="ECO:0000313" key="16">
    <source>
        <dbReference type="EMBL" id="HGE66443.1"/>
    </source>
</evidence>
<dbReference type="GO" id="GO:0006450">
    <property type="term" value="P:regulation of translational fidelity"/>
    <property type="evidence" value="ECO:0007669"/>
    <property type="project" value="TreeGrafter"/>
</dbReference>
<dbReference type="InterPro" id="IPR006070">
    <property type="entry name" value="Sua5-like_dom"/>
</dbReference>
<dbReference type="FunFam" id="3.90.870.10:FF:000009">
    <property type="entry name" value="Threonylcarbamoyl-AMP synthase, putative"/>
    <property type="match status" value="1"/>
</dbReference>
<feature type="binding site" evidence="14">
    <location>
        <position position="67"/>
    </location>
    <ligand>
        <name>L-threonine</name>
        <dbReference type="ChEBI" id="CHEBI:57926"/>
    </ligand>
</feature>
<dbReference type="Gene3D" id="3.40.50.11030">
    <property type="entry name" value="Threonylcarbamoyl-AMP synthase, C-terminal domain"/>
    <property type="match status" value="1"/>
</dbReference>
<accession>A0A7C4WBX5</accession>
<dbReference type="InterPro" id="IPR050156">
    <property type="entry name" value="TC-AMP_synthase_SUA5"/>
</dbReference>
<evidence type="ECO:0000256" key="6">
    <source>
        <dbReference type="ARBA" id="ARBA00022679"/>
    </source>
</evidence>
<dbReference type="Gene3D" id="3.90.870.10">
    <property type="entry name" value="DHBP synthase"/>
    <property type="match status" value="1"/>
</dbReference>
<keyword evidence="8 13" id="KW-0548">Nucleotidyltransferase</keyword>
<sequence>MLIIRVNKDNPETEKIKKAAEIIKKGGLVAFPTETVYGLGADALNARAVKRIFEVKGRPPDNPLIVHVSSVDDVYKIAKPNKIAKKLMEEFFPGPLTLVMEKKDIVPDITTANLKTIAVRMPDHKVALKLIELSETPIAAPSANKSGKPSPTRAEHVIEDFKDEIECVIDGGEVDIGLESTVVDTTTYPIEILRPGAITKEMLEEFFDVKVAGESDVAKSPGMKYRHYAPEAETIVIKDRKKILELAKKLSKNGKIVGIAAMNPKEFKDFITFDLGRNYEEFAKNLFKALRELDKKCNVIIVEGIEEKGIGLAIMNRLKKAGKLYDLSQSITDNKR</sequence>
<evidence type="ECO:0000256" key="4">
    <source>
        <dbReference type="ARBA" id="ARBA00015492"/>
    </source>
</evidence>
<dbReference type="GO" id="GO:0000049">
    <property type="term" value="F:tRNA binding"/>
    <property type="evidence" value="ECO:0007669"/>
    <property type="project" value="TreeGrafter"/>
</dbReference>
<evidence type="ECO:0000256" key="7">
    <source>
        <dbReference type="ARBA" id="ARBA00022694"/>
    </source>
</evidence>
<feature type="binding site" evidence="14">
    <location>
        <position position="120"/>
    </location>
    <ligand>
        <name>L-threonine</name>
        <dbReference type="ChEBI" id="CHEBI:57926"/>
    </ligand>
</feature>
<evidence type="ECO:0000256" key="10">
    <source>
        <dbReference type="ARBA" id="ARBA00022840"/>
    </source>
</evidence>
<feature type="binding site" evidence="14">
    <location>
        <position position="194"/>
    </location>
    <ligand>
        <name>ATP</name>
        <dbReference type="ChEBI" id="CHEBI:30616"/>
    </ligand>
</feature>
<proteinExistence type="inferred from homology"/>
<comment type="similarity">
    <text evidence="2 13">Belongs to the SUA5 family.</text>
</comment>
<dbReference type="InterPro" id="IPR017945">
    <property type="entry name" value="DHBP_synth_RibB-like_a/b_dom"/>
</dbReference>
<organism evidence="17">
    <name type="scientific">Geoglobus ahangari</name>
    <dbReference type="NCBI Taxonomy" id="113653"/>
    <lineage>
        <taxon>Archaea</taxon>
        <taxon>Methanobacteriati</taxon>
        <taxon>Methanobacteriota</taxon>
        <taxon>Archaeoglobi</taxon>
        <taxon>Archaeoglobales</taxon>
        <taxon>Archaeoglobaceae</taxon>
        <taxon>Geoglobus</taxon>
    </lineage>
</organism>
<feature type="binding site" evidence="14">
    <location>
        <position position="142"/>
    </location>
    <ligand>
        <name>L-threonine</name>
        <dbReference type="ChEBI" id="CHEBI:57926"/>
    </ligand>
</feature>
<feature type="binding site" evidence="14">
    <location>
        <position position="180"/>
    </location>
    <ligand>
        <name>L-threonine</name>
        <dbReference type="ChEBI" id="CHEBI:57926"/>
    </ligand>
</feature>
<evidence type="ECO:0000256" key="11">
    <source>
        <dbReference type="ARBA" id="ARBA00029774"/>
    </source>
</evidence>
<dbReference type="InterPro" id="IPR010923">
    <property type="entry name" value="T(6)A37_SUA5"/>
</dbReference>
<evidence type="ECO:0000256" key="8">
    <source>
        <dbReference type="ARBA" id="ARBA00022695"/>
    </source>
</evidence>
<dbReference type="GO" id="GO:0005524">
    <property type="term" value="F:ATP binding"/>
    <property type="evidence" value="ECO:0007669"/>
    <property type="project" value="UniProtKB-UniRule"/>
</dbReference>
<gene>
    <name evidence="17" type="ORF">ENT89_04245</name>
    <name evidence="16" type="ORF">ENX77_04910</name>
</gene>
<comment type="subcellular location">
    <subcellularLocation>
        <location evidence="1 13">Cytoplasm</location>
    </subcellularLocation>
</comment>
<dbReference type="InterPro" id="IPR038385">
    <property type="entry name" value="Sua5/YwlC_C"/>
</dbReference>
<feature type="binding site" evidence="14">
    <location>
        <position position="140"/>
    </location>
    <ligand>
        <name>L-threonine</name>
        <dbReference type="ChEBI" id="CHEBI:57926"/>
    </ligand>
</feature>
<dbReference type="GO" id="GO:0008033">
    <property type="term" value="P:tRNA processing"/>
    <property type="evidence" value="ECO:0007669"/>
    <property type="project" value="UniProtKB-KW"/>
</dbReference>
<feature type="binding site" evidence="14">
    <location>
        <position position="150"/>
    </location>
    <ligand>
        <name>ATP</name>
        <dbReference type="ChEBI" id="CHEBI:30616"/>
    </ligand>
</feature>
<dbReference type="EMBL" id="DTAK01000025">
    <property type="protein sequence ID" value="HGU59379.1"/>
    <property type="molecule type" value="Genomic_DNA"/>
</dbReference>
<dbReference type="PANTHER" id="PTHR17490">
    <property type="entry name" value="SUA5"/>
    <property type="match status" value="1"/>
</dbReference>
<dbReference type="GO" id="GO:0003725">
    <property type="term" value="F:double-stranded RNA binding"/>
    <property type="evidence" value="ECO:0007669"/>
    <property type="project" value="UniProtKB-UniRule"/>
</dbReference>
<keyword evidence="5 13" id="KW-0963">Cytoplasm</keyword>
<dbReference type="Pfam" id="PF03481">
    <property type="entry name" value="Sua5_C"/>
    <property type="match status" value="1"/>
</dbReference>
<feature type="domain" description="YrdC-like" evidence="15">
    <location>
        <begin position="13"/>
        <end position="198"/>
    </location>
</feature>
<dbReference type="SUPFAM" id="SSF55821">
    <property type="entry name" value="YrdC/RibB"/>
    <property type="match status" value="1"/>
</dbReference>
<evidence type="ECO:0000313" key="17">
    <source>
        <dbReference type="EMBL" id="HGU59379.1"/>
    </source>
</evidence>
<comment type="catalytic activity">
    <reaction evidence="12 13">
        <text>L-threonine + hydrogencarbonate + ATP = L-threonylcarbamoyladenylate + diphosphate + H2O</text>
        <dbReference type="Rhea" id="RHEA:36407"/>
        <dbReference type="ChEBI" id="CHEBI:15377"/>
        <dbReference type="ChEBI" id="CHEBI:17544"/>
        <dbReference type="ChEBI" id="CHEBI:30616"/>
        <dbReference type="ChEBI" id="CHEBI:33019"/>
        <dbReference type="ChEBI" id="CHEBI:57926"/>
        <dbReference type="ChEBI" id="CHEBI:73682"/>
        <dbReference type="EC" id="2.7.7.87"/>
    </reaction>
</comment>
<dbReference type="EC" id="2.7.7.87" evidence="3 13"/>
<dbReference type="GO" id="GO:0005737">
    <property type="term" value="C:cytoplasm"/>
    <property type="evidence" value="ECO:0007669"/>
    <property type="project" value="UniProtKB-SubCell"/>
</dbReference>
<keyword evidence="7 13" id="KW-0819">tRNA processing</keyword>
<dbReference type="GO" id="GO:0061710">
    <property type="term" value="F:L-threonylcarbamoyladenylate synthase"/>
    <property type="evidence" value="ECO:0007669"/>
    <property type="project" value="UniProtKB-EC"/>
</dbReference>
<dbReference type="EMBL" id="DTPI01000030">
    <property type="protein sequence ID" value="HGE66443.1"/>
    <property type="molecule type" value="Genomic_DNA"/>
</dbReference>
<keyword evidence="10 13" id="KW-0067">ATP-binding</keyword>